<protein>
    <submittedName>
        <fullName evidence="1">Uncharacterized protein</fullName>
    </submittedName>
</protein>
<keyword evidence="2" id="KW-1185">Reference proteome</keyword>
<evidence type="ECO:0000313" key="1">
    <source>
        <dbReference type="EMBL" id="BBP00254.1"/>
    </source>
</evidence>
<accession>A0A809RHC9</accession>
<dbReference type="RefSeq" id="WP_162084205.1">
    <property type="nucleotide sequence ID" value="NZ_AP021881.1"/>
</dbReference>
<dbReference type="KEGG" id="sniv:SFSGTM_09620"/>
<evidence type="ECO:0000313" key="2">
    <source>
        <dbReference type="Proteomes" id="UP000463939"/>
    </source>
</evidence>
<dbReference type="EMBL" id="AP021881">
    <property type="protein sequence ID" value="BBP00254.1"/>
    <property type="molecule type" value="Genomic_DNA"/>
</dbReference>
<gene>
    <name evidence="1" type="ORF">SFSGTM_09620</name>
</gene>
<proteinExistence type="predicted"/>
<organism evidence="1 2">
    <name type="scientific">Sulfuriferula nivalis</name>
    <dbReference type="NCBI Taxonomy" id="2675298"/>
    <lineage>
        <taxon>Bacteria</taxon>
        <taxon>Pseudomonadati</taxon>
        <taxon>Pseudomonadota</taxon>
        <taxon>Betaproteobacteria</taxon>
        <taxon>Nitrosomonadales</taxon>
        <taxon>Sulfuricellaceae</taxon>
        <taxon>Sulfuriferula</taxon>
    </lineage>
</organism>
<reference evidence="2" key="1">
    <citation type="submission" date="2019-11" db="EMBL/GenBank/DDBJ databases">
        <title>Isolation and characterization of a novel species in the genus Sulfuriferula.</title>
        <authorList>
            <person name="Mochizuki J."/>
            <person name="Kojima H."/>
            <person name="Fukui M."/>
        </authorList>
    </citation>
    <scope>NUCLEOTIDE SEQUENCE [LARGE SCALE GENOMIC DNA]</scope>
    <source>
        <strain evidence="2">SGTM</strain>
    </source>
</reference>
<dbReference type="AlphaFoldDB" id="A0A809RHC9"/>
<dbReference type="Proteomes" id="UP000463939">
    <property type="component" value="Chromosome"/>
</dbReference>
<name>A0A809RHC9_9PROT</name>
<sequence>MKSAVVASLLLCACSNTPIIQKNGNVIPQKDYQLSNIAKSSLDTVAEFHQQAAIKHLHDLAEKLYKRNPRELRKSGLDLTTRLNQLFAQATTQQSSQTIDILMKAFQTDYADDRVYAYMQGLIGIVMSSYNYQTEFYAFDQLDAQKIYNSARNIEVAAWKLNSSKDANGMPYLIANTPDNLSFERELGKLIADQDTLAFIVADRTNRSINWLAQTAGRMVFLPF</sequence>